<evidence type="ECO:0000313" key="3">
    <source>
        <dbReference type="Proteomes" id="UP000266861"/>
    </source>
</evidence>
<protein>
    <submittedName>
        <fullName evidence="2">Uncharacterized protein</fullName>
    </submittedName>
</protein>
<dbReference type="Proteomes" id="UP000266861">
    <property type="component" value="Unassembled WGS sequence"/>
</dbReference>
<dbReference type="InterPro" id="IPR036397">
    <property type="entry name" value="RNaseH_sf"/>
</dbReference>
<dbReference type="EMBL" id="PQFF01000158">
    <property type="protein sequence ID" value="RHZ77980.1"/>
    <property type="molecule type" value="Genomic_DNA"/>
</dbReference>
<dbReference type="AlphaFoldDB" id="A0A397IZ87"/>
<accession>A0A397IZ87</accession>
<dbReference type="Gene3D" id="3.30.420.10">
    <property type="entry name" value="Ribonuclease H-like superfamily/Ribonuclease H"/>
    <property type="match status" value="1"/>
</dbReference>
<evidence type="ECO:0000313" key="2">
    <source>
        <dbReference type="EMBL" id="RHZ77980.1"/>
    </source>
</evidence>
<proteinExistence type="predicted"/>
<feature type="region of interest" description="Disordered" evidence="1">
    <location>
        <begin position="1"/>
        <end position="27"/>
    </location>
</feature>
<sequence>MHQQKCNEYVSEDFKSEKKTMGPSTTRGPELNLKYSDTLPTDIKESNEYINRTPHYILRLYGPLINGQKAVVTITGIKVFFDICILDNIDIYLFEAEIKNIFANEKDDKEKVVGDYHSVEDLSTINNLFPTSAMIHNRTLVLTWDVETHTKHGLGQLHKLWHLMICMTIYQKDDPKPLKQICFVDIKTEPDPCWITIMCENQTNILKAFALCWQALASNIVIVEKANQLHILDWM</sequence>
<dbReference type="GO" id="GO:0003676">
    <property type="term" value="F:nucleic acid binding"/>
    <property type="evidence" value="ECO:0007669"/>
    <property type="project" value="InterPro"/>
</dbReference>
<dbReference type="STRING" id="1348612.A0A397IZ87"/>
<keyword evidence="3" id="KW-1185">Reference proteome</keyword>
<name>A0A397IZ87_9GLOM</name>
<dbReference type="OrthoDB" id="2432824at2759"/>
<reference evidence="2 3" key="1">
    <citation type="submission" date="2018-08" db="EMBL/GenBank/DDBJ databases">
        <title>Genome and evolution of the arbuscular mycorrhizal fungus Diversispora epigaea (formerly Glomus versiforme) and its bacterial endosymbionts.</title>
        <authorList>
            <person name="Sun X."/>
            <person name="Fei Z."/>
            <person name="Harrison M."/>
        </authorList>
    </citation>
    <scope>NUCLEOTIDE SEQUENCE [LARGE SCALE GENOMIC DNA]</scope>
    <source>
        <strain evidence="2 3">IT104</strain>
    </source>
</reference>
<organism evidence="2 3">
    <name type="scientific">Diversispora epigaea</name>
    <dbReference type="NCBI Taxonomy" id="1348612"/>
    <lineage>
        <taxon>Eukaryota</taxon>
        <taxon>Fungi</taxon>
        <taxon>Fungi incertae sedis</taxon>
        <taxon>Mucoromycota</taxon>
        <taxon>Glomeromycotina</taxon>
        <taxon>Glomeromycetes</taxon>
        <taxon>Diversisporales</taxon>
        <taxon>Diversisporaceae</taxon>
        <taxon>Diversispora</taxon>
    </lineage>
</organism>
<evidence type="ECO:0000256" key="1">
    <source>
        <dbReference type="SAM" id="MobiDB-lite"/>
    </source>
</evidence>
<gene>
    <name evidence="2" type="ORF">Glove_168g155</name>
</gene>
<comment type="caution">
    <text evidence="2">The sequence shown here is derived from an EMBL/GenBank/DDBJ whole genome shotgun (WGS) entry which is preliminary data.</text>
</comment>